<evidence type="ECO:0000256" key="1">
    <source>
        <dbReference type="ARBA" id="ARBA00023125"/>
    </source>
</evidence>
<dbReference type="EMBL" id="BKAJ01000141">
    <property type="protein sequence ID" value="GEP59818.1"/>
    <property type="molecule type" value="Genomic_DNA"/>
</dbReference>
<dbReference type="Gene3D" id="1.10.10.10">
    <property type="entry name" value="Winged helix-like DNA-binding domain superfamily/Winged helix DNA-binding domain"/>
    <property type="match status" value="1"/>
</dbReference>
<comment type="caution">
    <text evidence="4">The sequence shown here is derived from an EMBL/GenBank/DDBJ whole genome shotgun (WGS) entry which is preliminary data.</text>
</comment>
<dbReference type="SUPFAM" id="SSF46894">
    <property type="entry name" value="C-terminal effector domain of the bipartite response regulators"/>
    <property type="match status" value="1"/>
</dbReference>
<dbReference type="PROSITE" id="PS51755">
    <property type="entry name" value="OMPR_PHOB"/>
    <property type="match status" value="1"/>
</dbReference>
<keyword evidence="5" id="KW-1185">Reference proteome</keyword>
<dbReference type="GO" id="GO:0006355">
    <property type="term" value="P:regulation of DNA-templated transcription"/>
    <property type="evidence" value="ECO:0007669"/>
    <property type="project" value="InterPro"/>
</dbReference>
<name>A0A512NLJ2_9HYPH</name>
<dbReference type="RefSeq" id="WP_147155206.1">
    <property type="nucleotide sequence ID" value="NZ_BKAJ01000141.1"/>
</dbReference>
<protein>
    <recommendedName>
        <fullName evidence="3">OmpR/PhoB-type domain-containing protein</fullName>
    </recommendedName>
</protein>
<evidence type="ECO:0000256" key="2">
    <source>
        <dbReference type="PROSITE-ProRule" id="PRU01091"/>
    </source>
</evidence>
<keyword evidence="1 2" id="KW-0238">DNA-binding</keyword>
<dbReference type="Proteomes" id="UP000321058">
    <property type="component" value="Unassembled WGS sequence"/>
</dbReference>
<dbReference type="SMART" id="SM00862">
    <property type="entry name" value="Trans_reg_C"/>
    <property type="match status" value="1"/>
</dbReference>
<dbReference type="OrthoDB" id="9150104at2"/>
<feature type="domain" description="OmpR/PhoB-type" evidence="3">
    <location>
        <begin position="138"/>
        <end position="247"/>
    </location>
</feature>
<dbReference type="GO" id="GO:0000160">
    <property type="term" value="P:phosphorelay signal transduction system"/>
    <property type="evidence" value="ECO:0007669"/>
    <property type="project" value="InterPro"/>
</dbReference>
<feature type="DNA-binding region" description="OmpR/PhoB-type" evidence="2">
    <location>
        <begin position="138"/>
        <end position="247"/>
    </location>
</feature>
<evidence type="ECO:0000313" key="5">
    <source>
        <dbReference type="Proteomes" id="UP000321058"/>
    </source>
</evidence>
<organism evidence="4 5">
    <name type="scientific">Reyranella soli</name>
    <dbReference type="NCBI Taxonomy" id="1230389"/>
    <lineage>
        <taxon>Bacteria</taxon>
        <taxon>Pseudomonadati</taxon>
        <taxon>Pseudomonadota</taxon>
        <taxon>Alphaproteobacteria</taxon>
        <taxon>Hyphomicrobiales</taxon>
        <taxon>Reyranellaceae</taxon>
        <taxon>Reyranella</taxon>
    </lineage>
</organism>
<dbReference type="InterPro" id="IPR016032">
    <property type="entry name" value="Sig_transdc_resp-reg_C-effctor"/>
</dbReference>
<reference evidence="4 5" key="1">
    <citation type="submission" date="2019-07" db="EMBL/GenBank/DDBJ databases">
        <title>Whole genome shotgun sequence of Reyranella soli NBRC 108950.</title>
        <authorList>
            <person name="Hosoyama A."/>
            <person name="Uohara A."/>
            <person name="Ohji S."/>
            <person name="Ichikawa N."/>
        </authorList>
    </citation>
    <scope>NUCLEOTIDE SEQUENCE [LARGE SCALE GENOMIC DNA]</scope>
    <source>
        <strain evidence="4 5">NBRC 108950</strain>
    </source>
</reference>
<dbReference type="InterPro" id="IPR001867">
    <property type="entry name" value="OmpR/PhoB-type_DNA-bd"/>
</dbReference>
<accession>A0A512NLJ2</accession>
<evidence type="ECO:0000259" key="3">
    <source>
        <dbReference type="PROSITE" id="PS51755"/>
    </source>
</evidence>
<proteinExistence type="predicted"/>
<dbReference type="Pfam" id="PF00486">
    <property type="entry name" value="Trans_reg_C"/>
    <property type="match status" value="1"/>
</dbReference>
<dbReference type="GO" id="GO:0003677">
    <property type="term" value="F:DNA binding"/>
    <property type="evidence" value="ECO:0007669"/>
    <property type="project" value="UniProtKB-UniRule"/>
</dbReference>
<gene>
    <name evidence="4" type="ORF">RSO01_69840</name>
</gene>
<dbReference type="InterPro" id="IPR036388">
    <property type="entry name" value="WH-like_DNA-bd_sf"/>
</dbReference>
<dbReference type="AlphaFoldDB" id="A0A512NLJ2"/>
<evidence type="ECO:0000313" key="4">
    <source>
        <dbReference type="EMBL" id="GEP59818.1"/>
    </source>
</evidence>
<sequence>MTAVHNNVTIPVAVVPQYASQKAKPIRVLTNVDLEVQEQVLDLGFSVQMVDTASVFRPSGSGLDVDIVVLDRSVLDVSSFEAMAQFSTSGNNVPVLLINGSASRMTPTGEGSGAVEGPSAANSMVNALKLAAAFARLNQSATNEEGLNCGKLLLQNSRGFWNGTDLALTIGEYKIIELLRSRPGQYFPYRAIYDRLRHEGFVSGHGPNGYRVNVRSAVKRIRNKFRALDPRFQEIECYRAFGYRWRKSD</sequence>